<evidence type="ECO:0000313" key="15">
    <source>
        <dbReference type="EMBL" id="TGZ83991.1"/>
    </source>
</evidence>
<dbReference type="InterPro" id="IPR031657">
    <property type="entry name" value="REPA_OB_2"/>
</dbReference>
<dbReference type="InterPro" id="IPR012340">
    <property type="entry name" value="NA-bd_OB-fold"/>
</dbReference>
<organism evidence="15 16">
    <name type="scientific">Ascodesmis nigricans</name>
    <dbReference type="NCBI Taxonomy" id="341454"/>
    <lineage>
        <taxon>Eukaryota</taxon>
        <taxon>Fungi</taxon>
        <taxon>Dikarya</taxon>
        <taxon>Ascomycota</taxon>
        <taxon>Pezizomycotina</taxon>
        <taxon>Pezizomycetes</taxon>
        <taxon>Pezizales</taxon>
        <taxon>Ascodesmidaceae</taxon>
        <taxon>Ascodesmis</taxon>
    </lineage>
</organism>
<feature type="domain" description="Replication factor-A protein 1 N-terminal" evidence="12">
    <location>
        <begin position="8"/>
        <end position="107"/>
    </location>
</feature>
<dbReference type="FunFam" id="2.40.50.140:FF:000041">
    <property type="entry name" value="Replication protein A subunit"/>
    <property type="match status" value="1"/>
</dbReference>
<dbReference type="NCBIfam" id="TIGR00617">
    <property type="entry name" value="rpa1"/>
    <property type="match status" value="1"/>
</dbReference>
<dbReference type="SUPFAM" id="SSF50249">
    <property type="entry name" value="Nucleic acid-binding proteins"/>
    <property type="match status" value="4"/>
</dbReference>
<keyword evidence="7 9" id="KW-0238">DNA-binding</keyword>
<dbReference type="PANTHER" id="PTHR47165:SF4">
    <property type="entry name" value="OS03G0429900 PROTEIN"/>
    <property type="match status" value="1"/>
</dbReference>
<keyword evidence="6 9" id="KW-0862">Zinc</keyword>
<dbReference type="PANTHER" id="PTHR47165">
    <property type="entry name" value="OS03G0429900 PROTEIN"/>
    <property type="match status" value="1"/>
</dbReference>
<sequence>MADHPCTVGALRDIYVSSLPADQATHNPILQVLQVKPIAGSPDAPERFRIVLSDTVNFIQAMLATQSNDLIREGRLQKGSFVQLTTFSSNTVKGKKILIVTTLTVLSDYPIREKIGTPVALEEMYAGQNPQQPAQNPNQGASNANAFYGNKPAPAPPTRNIAQSRAPAAATTETHANVYPIDAISPYQNRWTIKARVTHKSDIKTWNKASSSGKLFTVNFLDESGEIRATGFNQECDKFYELLQEGRVYYVSKARVNMAKKQFSNVDNDYEIMFTRDTEIEPCVDDSIPQMRFSFVKIADLEHVEKDAIVDAIGVIKEVGDLDKIVSKNTQKPYSKRDITLVDQSNTWVKCTIWGAQAENWDLPVDNVVAFKGVRVGDFGGKTLSMLYTSTMTPNPDIDEAHTLKGWYDGQGNRDLSTFQNHQALASTMGVAGGNKDPFKNVQQVRDENLGMNEETPDRFSLKATIVYIKRENISYPACLTEKCNKKVRMVDEGSWQCDKCNQMYPHPNYRYIMSVSVNDAFGQLWLSCFDDVGKMIMGVSADELHELHEKGEMEGGEYKLKEDALFTDALCRTYVFRVRAKPDTYDDQIRPRYQVTGAAPLNFAQEAQKLADLIKMYN</sequence>
<dbReference type="GO" id="GO:0006281">
    <property type="term" value="P:DNA repair"/>
    <property type="evidence" value="ECO:0007669"/>
    <property type="project" value="InterPro"/>
</dbReference>
<dbReference type="GO" id="GO:0007004">
    <property type="term" value="P:telomere maintenance via telomerase"/>
    <property type="evidence" value="ECO:0007669"/>
    <property type="project" value="UniProtKB-ARBA"/>
</dbReference>
<dbReference type="CDD" id="cd04475">
    <property type="entry name" value="RPA1_DBD_B"/>
    <property type="match status" value="1"/>
</dbReference>
<dbReference type="Pfam" id="PF01336">
    <property type="entry name" value="tRNA_anti-codon"/>
    <property type="match status" value="1"/>
</dbReference>
<dbReference type="Pfam" id="PF04057">
    <property type="entry name" value="Rep-A_N"/>
    <property type="match status" value="1"/>
</dbReference>
<dbReference type="InterPro" id="IPR004365">
    <property type="entry name" value="NA-bd_OB_tRNA"/>
</dbReference>
<name>A0A4S2N494_9PEZI</name>
<dbReference type="Pfam" id="PF16900">
    <property type="entry name" value="REPA_OB_2"/>
    <property type="match status" value="1"/>
</dbReference>
<dbReference type="FunFam" id="2.40.50.140:FF:000117">
    <property type="entry name" value="Replication protein A subunit"/>
    <property type="match status" value="1"/>
</dbReference>
<dbReference type="GO" id="GO:0005662">
    <property type="term" value="C:DNA replication factor A complex"/>
    <property type="evidence" value="ECO:0007669"/>
    <property type="project" value="UniProtKB-ARBA"/>
</dbReference>
<dbReference type="GO" id="GO:0006260">
    <property type="term" value="P:DNA replication"/>
    <property type="evidence" value="ECO:0007669"/>
    <property type="project" value="UniProtKB-KW"/>
</dbReference>
<evidence type="ECO:0000256" key="2">
    <source>
        <dbReference type="ARBA" id="ARBA00005690"/>
    </source>
</evidence>
<gene>
    <name evidence="15" type="ORF">EX30DRAFT_338569</name>
</gene>
<keyword evidence="8 9" id="KW-0539">Nucleus</keyword>
<dbReference type="FunCoup" id="A0A4S2N494">
    <property type="interactions" value="1136"/>
</dbReference>
<keyword evidence="4 9" id="KW-0479">Metal-binding</keyword>
<dbReference type="InterPro" id="IPR047192">
    <property type="entry name" value="Euk_RPA1_DBD_C"/>
</dbReference>
<dbReference type="CDD" id="cd04474">
    <property type="entry name" value="RPA1_DBD_A"/>
    <property type="match status" value="1"/>
</dbReference>
<feature type="domain" description="Replication protein A OB" evidence="14">
    <location>
        <begin position="298"/>
        <end position="395"/>
    </location>
</feature>
<dbReference type="AlphaFoldDB" id="A0A4S2N494"/>
<accession>A0A4S2N494</accession>
<evidence type="ECO:0000259" key="11">
    <source>
        <dbReference type="Pfam" id="PF01336"/>
    </source>
</evidence>
<evidence type="ECO:0000256" key="3">
    <source>
        <dbReference type="ARBA" id="ARBA00022705"/>
    </source>
</evidence>
<feature type="domain" description="OB" evidence="11">
    <location>
        <begin position="191"/>
        <end position="272"/>
    </location>
</feature>
<comment type="function">
    <text evidence="9">As part of the replication protein A (RPA/RP-A), a single-stranded DNA-binding heterotrimeric complex, may play an essential role in DNA replication, recombination and repair. Binds and stabilizes single-stranded DNA intermediates, preventing complementary DNA reannealing and recruiting different proteins involved in DNA metabolism.</text>
</comment>
<keyword evidence="16" id="KW-1185">Reference proteome</keyword>
<evidence type="ECO:0000259" key="13">
    <source>
        <dbReference type="Pfam" id="PF08646"/>
    </source>
</evidence>
<dbReference type="GO" id="GO:0003697">
    <property type="term" value="F:single-stranded DNA binding"/>
    <property type="evidence" value="ECO:0007669"/>
    <property type="project" value="UniProtKB-ARBA"/>
</dbReference>
<evidence type="ECO:0000256" key="9">
    <source>
        <dbReference type="RuleBase" id="RU364130"/>
    </source>
</evidence>
<dbReference type="FunFam" id="2.40.50.140:FF:000064">
    <property type="entry name" value="Replication protein A subunit"/>
    <property type="match status" value="1"/>
</dbReference>
<dbReference type="InterPro" id="IPR007199">
    <property type="entry name" value="Rep_factor-A_N"/>
</dbReference>
<comment type="similarity">
    <text evidence="2 9">Belongs to the replication factor A protein 1 family.</text>
</comment>
<keyword evidence="5 9" id="KW-0863">Zinc-finger</keyword>
<dbReference type="STRING" id="341454.A0A4S2N494"/>
<evidence type="ECO:0000256" key="10">
    <source>
        <dbReference type="SAM" id="MobiDB-lite"/>
    </source>
</evidence>
<dbReference type="GO" id="GO:0000781">
    <property type="term" value="C:chromosome, telomeric region"/>
    <property type="evidence" value="ECO:0007669"/>
    <property type="project" value="UniProtKB-ARBA"/>
</dbReference>
<dbReference type="FunFam" id="2.40.50.140:FF:000090">
    <property type="entry name" value="Replication protein A subunit"/>
    <property type="match status" value="1"/>
</dbReference>
<comment type="subcellular location">
    <subcellularLocation>
        <location evidence="1 9">Nucleus</location>
    </subcellularLocation>
</comment>
<dbReference type="Proteomes" id="UP000298138">
    <property type="component" value="Unassembled WGS sequence"/>
</dbReference>
<dbReference type="InterPro" id="IPR004591">
    <property type="entry name" value="Rfa1"/>
</dbReference>
<dbReference type="EMBL" id="ML220113">
    <property type="protein sequence ID" value="TGZ83991.1"/>
    <property type="molecule type" value="Genomic_DNA"/>
</dbReference>
<feature type="region of interest" description="Disordered" evidence="10">
    <location>
        <begin position="128"/>
        <end position="169"/>
    </location>
</feature>
<evidence type="ECO:0000256" key="1">
    <source>
        <dbReference type="ARBA" id="ARBA00004123"/>
    </source>
</evidence>
<feature type="compositionally biased region" description="Low complexity" evidence="10">
    <location>
        <begin position="128"/>
        <end position="146"/>
    </location>
</feature>
<reference evidence="15 16" key="1">
    <citation type="submission" date="2019-04" db="EMBL/GenBank/DDBJ databases">
        <title>Comparative genomics and transcriptomics to analyze fruiting body development in filamentous ascomycetes.</title>
        <authorList>
            <consortium name="DOE Joint Genome Institute"/>
            <person name="Lutkenhaus R."/>
            <person name="Traeger S."/>
            <person name="Breuer J."/>
            <person name="Kuo A."/>
            <person name="Lipzen A."/>
            <person name="Pangilinan J."/>
            <person name="Dilworth D."/>
            <person name="Sandor L."/>
            <person name="Poggeler S."/>
            <person name="Barry K."/>
            <person name="Grigoriev I.V."/>
            <person name="Nowrousian M."/>
        </authorList>
    </citation>
    <scope>NUCLEOTIDE SEQUENCE [LARGE SCALE GENOMIC DNA]</scope>
    <source>
        <strain evidence="15 16">CBS 389.68</strain>
    </source>
</reference>
<keyword evidence="3 9" id="KW-0235">DNA replication</keyword>
<dbReference type="Gene3D" id="2.40.50.140">
    <property type="entry name" value="Nucleic acid-binding proteins"/>
    <property type="match status" value="4"/>
</dbReference>
<dbReference type="GO" id="GO:0006310">
    <property type="term" value="P:DNA recombination"/>
    <property type="evidence" value="ECO:0007669"/>
    <property type="project" value="InterPro"/>
</dbReference>
<dbReference type="CDD" id="cd04477">
    <property type="entry name" value="RPA1N"/>
    <property type="match status" value="1"/>
</dbReference>
<evidence type="ECO:0000256" key="6">
    <source>
        <dbReference type="ARBA" id="ARBA00022833"/>
    </source>
</evidence>
<evidence type="ECO:0000256" key="8">
    <source>
        <dbReference type="ARBA" id="ARBA00023242"/>
    </source>
</evidence>
<dbReference type="CDD" id="cd04476">
    <property type="entry name" value="RPA1_DBD_C"/>
    <property type="match status" value="1"/>
</dbReference>
<evidence type="ECO:0000256" key="5">
    <source>
        <dbReference type="ARBA" id="ARBA00022771"/>
    </source>
</evidence>
<evidence type="ECO:0000313" key="16">
    <source>
        <dbReference type="Proteomes" id="UP000298138"/>
    </source>
</evidence>
<proteinExistence type="inferred from homology"/>
<evidence type="ECO:0000259" key="14">
    <source>
        <dbReference type="Pfam" id="PF16900"/>
    </source>
</evidence>
<evidence type="ECO:0000256" key="4">
    <source>
        <dbReference type="ARBA" id="ARBA00022723"/>
    </source>
</evidence>
<dbReference type="OrthoDB" id="1751331at2759"/>
<evidence type="ECO:0000256" key="7">
    <source>
        <dbReference type="ARBA" id="ARBA00023125"/>
    </source>
</evidence>
<dbReference type="InParanoid" id="A0A4S2N494"/>
<dbReference type="InterPro" id="IPR013955">
    <property type="entry name" value="Rep_factor-A_C"/>
</dbReference>
<feature type="domain" description="Replication factor A C-terminal" evidence="13">
    <location>
        <begin position="460"/>
        <end position="611"/>
    </location>
</feature>
<protein>
    <recommendedName>
        <fullName evidence="9">Replication protein A subunit</fullName>
    </recommendedName>
</protein>
<evidence type="ECO:0000259" key="12">
    <source>
        <dbReference type="Pfam" id="PF04057"/>
    </source>
</evidence>
<comment type="subunit">
    <text evidence="9">Component of the heterotrimeric canonical replication protein A complex (RPA).</text>
</comment>
<dbReference type="Pfam" id="PF08646">
    <property type="entry name" value="Rep_fac-A_C"/>
    <property type="match status" value="1"/>
</dbReference>
<dbReference type="GO" id="GO:0008270">
    <property type="term" value="F:zinc ion binding"/>
    <property type="evidence" value="ECO:0007669"/>
    <property type="project" value="UniProtKB-KW"/>
</dbReference>